<evidence type="ECO:0000256" key="2">
    <source>
        <dbReference type="SAM" id="Phobius"/>
    </source>
</evidence>
<comment type="caution">
    <text evidence="3">The sequence shown here is derived from an EMBL/GenBank/DDBJ whole genome shotgun (WGS) entry which is preliminary data.</text>
</comment>
<reference evidence="4 5" key="1">
    <citation type="submission" date="2020-07" db="EMBL/GenBank/DDBJ databases">
        <title>Sequencing the genomes of 1000 actinobacteria strains.</title>
        <authorList>
            <person name="Klenk H.-P."/>
        </authorList>
    </citation>
    <scope>NUCLEOTIDE SEQUENCE [LARGE SCALE GENOMIC DNA]</scope>
    <source>
        <strain evidence="4 5">DSM 19087</strain>
    </source>
</reference>
<reference evidence="3" key="2">
    <citation type="submission" date="2020-09" db="EMBL/GenBank/DDBJ databases">
        <title>Novel species in genus Aeromicrobium.</title>
        <authorList>
            <person name="Zhang G."/>
        </authorList>
    </citation>
    <scope>NUCLEOTIDE SEQUENCE</scope>
    <source>
        <strain evidence="3">SSW1-57</strain>
    </source>
</reference>
<dbReference type="EMBL" id="JACBZN010000001">
    <property type="protein sequence ID" value="NYI39739.1"/>
    <property type="molecule type" value="Genomic_DNA"/>
</dbReference>
<keyword evidence="2" id="KW-0812">Transmembrane</keyword>
<dbReference type="Proteomes" id="UP000587211">
    <property type="component" value="Unassembled WGS sequence"/>
</dbReference>
<dbReference type="RefSeq" id="WP_179427636.1">
    <property type="nucleotide sequence ID" value="NZ_BAAAMP010000002.1"/>
</dbReference>
<feature type="compositionally biased region" description="Low complexity" evidence="1">
    <location>
        <begin position="118"/>
        <end position="147"/>
    </location>
</feature>
<keyword evidence="2" id="KW-1133">Transmembrane helix</keyword>
<keyword evidence="2" id="KW-0472">Membrane</keyword>
<dbReference type="EMBL" id="JACWMT010000001">
    <property type="protein sequence ID" value="MBD1269606.1"/>
    <property type="molecule type" value="Genomic_DNA"/>
</dbReference>
<gene>
    <name evidence="4" type="ORF">BJ975_003114</name>
    <name evidence="3" type="ORF">IDH50_05140</name>
</gene>
<organism evidence="3 6">
    <name type="scientific">Aeromicrobium tamlense</name>
    <dbReference type="NCBI Taxonomy" id="375541"/>
    <lineage>
        <taxon>Bacteria</taxon>
        <taxon>Bacillati</taxon>
        <taxon>Actinomycetota</taxon>
        <taxon>Actinomycetes</taxon>
        <taxon>Propionibacteriales</taxon>
        <taxon>Nocardioidaceae</taxon>
        <taxon>Aeromicrobium</taxon>
    </lineage>
</organism>
<evidence type="ECO:0000313" key="3">
    <source>
        <dbReference type="EMBL" id="MBD1269606.1"/>
    </source>
</evidence>
<dbReference type="AlphaFoldDB" id="A0A8I0FV65"/>
<evidence type="ECO:0000313" key="6">
    <source>
        <dbReference type="Proteomes" id="UP000659061"/>
    </source>
</evidence>
<feature type="region of interest" description="Disordered" evidence="1">
    <location>
        <begin position="117"/>
        <end position="153"/>
    </location>
</feature>
<keyword evidence="5" id="KW-1185">Reference proteome</keyword>
<name>A0A8I0FV65_9ACTN</name>
<evidence type="ECO:0000256" key="1">
    <source>
        <dbReference type="SAM" id="MobiDB-lite"/>
    </source>
</evidence>
<evidence type="ECO:0000313" key="4">
    <source>
        <dbReference type="EMBL" id="NYI39739.1"/>
    </source>
</evidence>
<proteinExistence type="predicted"/>
<accession>A0A8I0FV65</accession>
<feature type="transmembrane region" description="Helical" evidence="2">
    <location>
        <begin position="90"/>
        <end position="107"/>
    </location>
</feature>
<evidence type="ECO:0000313" key="5">
    <source>
        <dbReference type="Proteomes" id="UP000587211"/>
    </source>
</evidence>
<sequence length="153" mass="16828">MGKKSVKDHVDTVVEQLPDASELRDLRDQLVERLPDRAEWLALRDDLMEKLPDKTELLDLRDNLVDKLPDEVSDKLPIEKRQRFRGLRKVAFVGLLTAGIAGVVAFFKARSADQPTYTASTYTTPGRPTTSTTPTTPTGDVGATGTVTPPPTV</sequence>
<dbReference type="Proteomes" id="UP000659061">
    <property type="component" value="Unassembled WGS sequence"/>
</dbReference>
<protein>
    <submittedName>
        <fullName evidence="3">Uncharacterized protein</fullName>
    </submittedName>
</protein>